<gene>
    <name evidence="1" type="ORF">L249_1895</name>
</gene>
<keyword evidence="2" id="KW-1185">Reference proteome</keyword>
<comment type="caution">
    <text evidence="1">The sequence shown here is derived from an EMBL/GenBank/DDBJ whole genome shotgun (WGS) entry which is preliminary data.</text>
</comment>
<protein>
    <submittedName>
        <fullName evidence="1">Uncharacterized protein</fullName>
    </submittedName>
</protein>
<evidence type="ECO:0000313" key="1">
    <source>
        <dbReference type="EMBL" id="RCI15898.1"/>
    </source>
</evidence>
<reference evidence="1 2" key="1">
    <citation type="journal article" date="2015" name="BMC Genomics">
        <title>Insights from the genome of Ophiocordyceps polyrhachis-furcata to pathogenicity and host specificity in insect fungi.</title>
        <authorList>
            <person name="Wichadakul D."/>
            <person name="Kobmoo N."/>
            <person name="Ingsriswang S."/>
            <person name="Tangphatsornruang S."/>
            <person name="Chantasingh D."/>
            <person name="Luangsa-ard J.J."/>
            <person name="Eurwilaichitr L."/>
        </authorList>
    </citation>
    <scope>NUCLEOTIDE SEQUENCE [LARGE SCALE GENOMIC DNA]</scope>
    <source>
        <strain evidence="1 2">BCC 54312</strain>
    </source>
</reference>
<accession>A0A367LNA6</accession>
<dbReference type="AlphaFoldDB" id="A0A367LNA6"/>
<dbReference type="Proteomes" id="UP000253664">
    <property type="component" value="Unassembled WGS sequence"/>
</dbReference>
<organism evidence="1 2">
    <name type="scientific">Ophiocordyceps polyrhachis-furcata BCC 54312</name>
    <dbReference type="NCBI Taxonomy" id="1330021"/>
    <lineage>
        <taxon>Eukaryota</taxon>
        <taxon>Fungi</taxon>
        <taxon>Dikarya</taxon>
        <taxon>Ascomycota</taxon>
        <taxon>Pezizomycotina</taxon>
        <taxon>Sordariomycetes</taxon>
        <taxon>Hypocreomycetidae</taxon>
        <taxon>Hypocreales</taxon>
        <taxon>Ophiocordycipitaceae</taxon>
        <taxon>Ophiocordyceps</taxon>
    </lineage>
</organism>
<name>A0A367LNA6_9HYPO</name>
<evidence type="ECO:0000313" key="2">
    <source>
        <dbReference type="Proteomes" id="UP000253664"/>
    </source>
</evidence>
<sequence>MHLPQPPSSLLIPPHPSSSPIRAIPHQYHPSSLLLSSIQFNKDRCIHLHLKTVTLTILLCP</sequence>
<dbReference type="EMBL" id="LKCN02000001">
    <property type="protein sequence ID" value="RCI15898.1"/>
    <property type="molecule type" value="Genomic_DNA"/>
</dbReference>
<proteinExistence type="predicted"/>